<dbReference type="AlphaFoldDB" id="A0A699IHS5"/>
<organism evidence="2">
    <name type="scientific">Tanacetum cinerariifolium</name>
    <name type="common">Dalmatian daisy</name>
    <name type="synonym">Chrysanthemum cinerariifolium</name>
    <dbReference type="NCBI Taxonomy" id="118510"/>
    <lineage>
        <taxon>Eukaryota</taxon>
        <taxon>Viridiplantae</taxon>
        <taxon>Streptophyta</taxon>
        <taxon>Embryophyta</taxon>
        <taxon>Tracheophyta</taxon>
        <taxon>Spermatophyta</taxon>
        <taxon>Magnoliopsida</taxon>
        <taxon>eudicotyledons</taxon>
        <taxon>Gunneridae</taxon>
        <taxon>Pentapetalae</taxon>
        <taxon>asterids</taxon>
        <taxon>campanulids</taxon>
        <taxon>Asterales</taxon>
        <taxon>Asteraceae</taxon>
        <taxon>Asteroideae</taxon>
        <taxon>Anthemideae</taxon>
        <taxon>Anthemidinae</taxon>
        <taxon>Tanacetum</taxon>
    </lineage>
</organism>
<dbReference type="EMBL" id="BKCJ010301669">
    <property type="protein sequence ID" value="GEZ62121.1"/>
    <property type="molecule type" value="Genomic_DNA"/>
</dbReference>
<feature type="compositionally biased region" description="Acidic residues" evidence="1">
    <location>
        <begin position="151"/>
        <end position="162"/>
    </location>
</feature>
<protein>
    <submittedName>
        <fullName evidence="2">Uncharacterized protein</fullName>
    </submittedName>
</protein>
<feature type="non-terminal residue" evidence="2">
    <location>
        <position position="1"/>
    </location>
</feature>
<proteinExistence type="predicted"/>
<reference evidence="2" key="1">
    <citation type="journal article" date="2019" name="Sci. Rep.">
        <title>Draft genome of Tanacetum cinerariifolium, the natural source of mosquito coil.</title>
        <authorList>
            <person name="Yamashiro T."/>
            <person name="Shiraishi A."/>
            <person name="Satake H."/>
            <person name="Nakayama K."/>
        </authorList>
    </citation>
    <scope>NUCLEOTIDE SEQUENCE</scope>
</reference>
<name>A0A699IHS5_TANCI</name>
<feature type="compositionally biased region" description="Basic and acidic residues" evidence="1">
    <location>
        <begin position="136"/>
        <end position="150"/>
    </location>
</feature>
<evidence type="ECO:0000256" key="1">
    <source>
        <dbReference type="SAM" id="MobiDB-lite"/>
    </source>
</evidence>
<feature type="region of interest" description="Disordered" evidence="1">
    <location>
        <begin position="1"/>
        <end position="46"/>
    </location>
</feature>
<gene>
    <name evidence="2" type="ORF">Tci_534094</name>
</gene>
<evidence type="ECO:0000313" key="2">
    <source>
        <dbReference type="EMBL" id="GEZ62121.1"/>
    </source>
</evidence>
<feature type="region of interest" description="Disordered" evidence="1">
    <location>
        <begin position="136"/>
        <end position="162"/>
    </location>
</feature>
<accession>A0A699IHS5</accession>
<comment type="caution">
    <text evidence="2">The sequence shown here is derived from an EMBL/GenBank/DDBJ whole genome shotgun (WGS) entry which is preliminary data.</text>
</comment>
<feature type="compositionally biased region" description="Low complexity" evidence="1">
    <location>
        <begin position="24"/>
        <end position="42"/>
    </location>
</feature>
<sequence>GEARTHELPHIVAPPTCHVEESEGSGTSGARSTSSDSTASLSPDYPLTHTTPVLVPILRRTARLAMCVPPVMSHCLSAGMAEVAAMSDSVFRKRFRSSYNSLPSPTLLVRKRYRGTSELILGIDSEKDEQVEKSLDFVSESKDVKDKGPTAEDEDHTAEDEGLAARVEGPNIDDGSYGLDGESHGVDDESHALDDMGYNIDGEGRAVREPLGLGYEALRHRELALEEDHVYSTFEVGQGSGSAPEPGRSERVSAFRQPTLTIWTDPEDGMWTSSSLPISPSPYVVPSRVSSPMIPLTVPSTMATSITTISIDEDQFIEVGAQLDLYRGILQDHTQLLNVMPPTLFAKIDKDEMTAMTFGALWRSMLALKAWTGRVDTRMIYMSWAGYDDHRRVHNMLFQQTALRRELQEMRDRVTVLE</sequence>